<dbReference type="PANTHER" id="PTHR34706:SF1">
    <property type="entry name" value="VWFA DOMAIN-CONTAINING PROTEIN"/>
    <property type="match status" value="1"/>
</dbReference>
<organism evidence="2 3">
    <name type="scientific">Yasminevirus sp. GU-2018</name>
    <dbReference type="NCBI Taxonomy" id="2420051"/>
    <lineage>
        <taxon>Viruses</taxon>
        <taxon>Varidnaviria</taxon>
        <taxon>Bamfordvirae</taxon>
        <taxon>Nucleocytoviricota</taxon>
        <taxon>Megaviricetes</taxon>
        <taxon>Imitervirales</taxon>
        <taxon>Mimiviridae</taxon>
        <taxon>Klosneuvirinae</taxon>
        <taxon>Yasminevirus</taxon>
        <taxon>Yasminevirus saudimassiliense</taxon>
    </lineage>
</organism>
<evidence type="ECO:0000313" key="3">
    <source>
        <dbReference type="Proteomes" id="UP000594342"/>
    </source>
</evidence>
<evidence type="ECO:0000256" key="1">
    <source>
        <dbReference type="SAM" id="MobiDB-lite"/>
    </source>
</evidence>
<dbReference type="Gene3D" id="3.40.50.410">
    <property type="entry name" value="von Willebrand factor, type A domain"/>
    <property type="match status" value="1"/>
</dbReference>
<evidence type="ECO:0008006" key="4">
    <source>
        <dbReference type="Google" id="ProtNLM"/>
    </source>
</evidence>
<feature type="region of interest" description="Disordered" evidence="1">
    <location>
        <begin position="371"/>
        <end position="422"/>
    </location>
</feature>
<name>A0A5K0UAY7_9VIRU</name>
<feature type="compositionally biased region" description="Low complexity" evidence="1">
    <location>
        <begin position="395"/>
        <end position="414"/>
    </location>
</feature>
<evidence type="ECO:0000313" key="2">
    <source>
        <dbReference type="EMBL" id="VBB18663.1"/>
    </source>
</evidence>
<feature type="region of interest" description="Disordered" evidence="1">
    <location>
        <begin position="1"/>
        <end position="50"/>
    </location>
</feature>
<dbReference type="PANTHER" id="PTHR34706">
    <property type="entry name" value="SLR1338 PROTEIN"/>
    <property type="match status" value="1"/>
</dbReference>
<protein>
    <recommendedName>
        <fullName evidence="4">VWFA domain-containing protein</fullName>
    </recommendedName>
</protein>
<reference evidence="2 3" key="1">
    <citation type="submission" date="2018-10" db="EMBL/GenBank/DDBJ databases">
        <authorList>
            <consortium name="IHU Genomes"/>
        </authorList>
    </citation>
    <scope>NUCLEOTIDE SEQUENCE [LARGE SCALE GENOMIC DNA]</scope>
    <source>
        <strain evidence="2 3">A1</strain>
    </source>
</reference>
<keyword evidence="3" id="KW-1185">Reference proteome</keyword>
<sequence length="422" mass="46956">MGLGKKLGAQNTQTAKDVSSAHAPISEAGYNPQNLGIASAPPMTEEERKEVFSTRETAVQDIKNVNQLEHLKRPNVPASADADRRMINELVVAKMWRIVCLRKLQRFYSQEYLQKLVDRACMHDYRLLMKKFNIATIDMTVDLAVLGLYDIVLFGDDSTSMNTEEANEDNLTRWTLLKEVVKTLSFWASLMDEDGVVVRFINKELSKDQSGGISDFATVDDIFRNTRPSGSTPTARELNNKILNKFVYEYLDSKSLQRPILIITITDGEPDGGRSGENAVRDAIVACHKRASSSYYGEHAVAFSFAQIGTSEGASAFLERLDKDPEVGKLIDCTSEFNKEKAECERAYPGTKFTESTWLVKLMIGAVDPEYDAADEGPSTSHGGPSYSNPPPSYNPQYTGQQGYNQQPQYGGQYSAPPPSYY</sequence>
<accession>A0A5K0UAY7</accession>
<proteinExistence type="predicted"/>
<dbReference type="EMBL" id="UPSH01000001">
    <property type="protein sequence ID" value="VBB18663.1"/>
    <property type="molecule type" value="Genomic_DNA"/>
</dbReference>
<dbReference type="Proteomes" id="UP000594342">
    <property type="component" value="Unassembled WGS sequence"/>
</dbReference>
<dbReference type="InterPro" id="IPR036465">
    <property type="entry name" value="vWFA_dom_sf"/>
</dbReference>
<gene>
    <name evidence="2" type="ORF">YASMINEVIRUS_1194</name>
</gene>
<comment type="caution">
    <text evidence="2">The sequence shown here is derived from an EMBL/GenBank/DDBJ whole genome shotgun (WGS) entry which is preliminary data.</text>
</comment>